<sequence>MCLLLFSQNAEVSVFEVNIRFIGGLLAAYYLSGQEVSTHLCVLLFT</sequence>
<comment type="caution">
    <text evidence="2">The sequence shown here is derived from an EMBL/GenBank/DDBJ whole genome shotgun (WGS) entry which is preliminary data.</text>
</comment>
<dbReference type="InterPro" id="IPR012341">
    <property type="entry name" value="6hp_glycosidase-like_sf"/>
</dbReference>
<gene>
    <name evidence="2" type="primary">Man1a2_1</name>
    <name evidence="2" type="ORF">EYF80_065665</name>
</gene>
<dbReference type="EMBL" id="SRLO01016072">
    <property type="protein sequence ID" value="TNN24212.1"/>
    <property type="molecule type" value="Genomic_DNA"/>
</dbReference>
<dbReference type="GO" id="GO:0005975">
    <property type="term" value="P:carbohydrate metabolic process"/>
    <property type="evidence" value="ECO:0007669"/>
    <property type="project" value="InterPro"/>
</dbReference>
<dbReference type="InterPro" id="IPR001382">
    <property type="entry name" value="Glyco_hydro_47"/>
</dbReference>
<evidence type="ECO:0000256" key="1">
    <source>
        <dbReference type="ARBA" id="ARBA00007658"/>
    </source>
</evidence>
<proteinExistence type="inferred from homology"/>
<comment type="similarity">
    <text evidence="1">Belongs to the glycosyl hydrolase 47 family.</text>
</comment>
<evidence type="ECO:0000313" key="2">
    <source>
        <dbReference type="EMBL" id="TNN24212.1"/>
    </source>
</evidence>
<evidence type="ECO:0000313" key="3">
    <source>
        <dbReference type="Proteomes" id="UP000314294"/>
    </source>
</evidence>
<dbReference type="GO" id="GO:0016020">
    <property type="term" value="C:membrane"/>
    <property type="evidence" value="ECO:0007669"/>
    <property type="project" value="InterPro"/>
</dbReference>
<dbReference type="InterPro" id="IPR036026">
    <property type="entry name" value="Seven-hairpin_glycosidases"/>
</dbReference>
<dbReference type="Pfam" id="PF01532">
    <property type="entry name" value="Glyco_hydro_47"/>
    <property type="match status" value="1"/>
</dbReference>
<dbReference type="Proteomes" id="UP000314294">
    <property type="component" value="Unassembled WGS sequence"/>
</dbReference>
<dbReference type="GO" id="GO:0004571">
    <property type="term" value="F:mannosyl-oligosaccharide 1,2-alpha-mannosidase activity"/>
    <property type="evidence" value="ECO:0007669"/>
    <property type="project" value="InterPro"/>
</dbReference>
<organism evidence="2 3">
    <name type="scientific">Liparis tanakae</name>
    <name type="common">Tanaka's snailfish</name>
    <dbReference type="NCBI Taxonomy" id="230148"/>
    <lineage>
        <taxon>Eukaryota</taxon>
        <taxon>Metazoa</taxon>
        <taxon>Chordata</taxon>
        <taxon>Craniata</taxon>
        <taxon>Vertebrata</taxon>
        <taxon>Euteleostomi</taxon>
        <taxon>Actinopterygii</taxon>
        <taxon>Neopterygii</taxon>
        <taxon>Teleostei</taxon>
        <taxon>Neoteleostei</taxon>
        <taxon>Acanthomorphata</taxon>
        <taxon>Eupercaria</taxon>
        <taxon>Perciformes</taxon>
        <taxon>Cottioidei</taxon>
        <taxon>Cottales</taxon>
        <taxon>Liparidae</taxon>
        <taxon>Liparis</taxon>
    </lineage>
</organism>
<keyword evidence="3" id="KW-1185">Reference proteome</keyword>
<dbReference type="Gene3D" id="1.50.10.10">
    <property type="match status" value="1"/>
</dbReference>
<dbReference type="GO" id="GO:0005509">
    <property type="term" value="F:calcium ion binding"/>
    <property type="evidence" value="ECO:0007669"/>
    <property type="project" value="InterPro"/>
</dbReference>
<dbReference type="AlphaFoldDB" id="A0A4Z2E7B1"/>
<name>A0A4Z2E7B1_9TELE</name>
<protein>
    <submittedName>
        <fullName evidence="2">Mannosyl-oligosaccharide 1,2-alpha-mannosidase IB</fullName>
    </submittedName>
</protein>
<dbReference type="SUPFAM" id="SSF48225">
    <property type="entry name" value="Seven-hairpin glycosidases"/>
    <property type="match status" value="1"/>
</dbReference>
<reference evidence="2 3" key="1">
    <citation type="submission" date="2019-03" db="EMBL/GenBank/DDBJ databases">
        <title>First draft genome of Liparis tanakae, snailfish: a comprehensive survey of snailfish specific genes.</title>
        <authorList>
            <person name="Kim W."/>
            <person name="Song I."/>
            <person name="Jeong J.-H."/>
            <person name="Kim D."/>
            <person name="Kim S."/>
            <person name="Ryu S."/>
            <person name="Song J.Y."/>
            <person name="Lee S.K."/>
        </authorList>
    </citation>
    <scope>NUCLEOTIDE SEQUENCE [LARGE SCALE GENOMIC DNA]</scope>
    <source>
        <tissue evidence="2">Muscle</tissue>
    </source>
</reference>
<dbReference type="OrthoDB" id="8958194at2759"/>
<accession>A0A4Z2E7B1</accession>